<evidence type="ECO:0000256" key="1">
    <source>
        <dbReference type="SAM" id="Phobius"/>
    </source>
</evidence>
<dbReference type="Proteomes" id="UP000252086">
    <property type="component" value="Unassembled WGS sequence"/>
</dbReference>
<proteinExistence type="predicted"/>
<comment type="caution">
    <text evidence="3">The sequence shown here is derived from an EMBL/GenBank/DDBJ whole genome shotgun (WGS) entry which is preliminary data.</text>
</comment>
<accession>A0A366D956</accession>
<sequence length="70" mass="7757">MKKNLHLIDRSLRGIIGVTVTAFALFNGDYFQEPVLEVLLGVFGALNLISLATGWCPIYHLANISTRKPE</sequence>
<dbReference type="AlphaFoldDB" id="A0A366D956"/>
<dbReference type="Pfam" id="PF11127">
    <property type="entry name" value="YgaP-like_TM"/>
    <property type="match status" value="1"/>
</dbReference>
<feature type="transmembrane region" description="Helical" evidence="1">
    <location>
        <begin position="12"/>
        <end position="32"/>
    </location>
</feature>
<feature type="domain" description="Inner membrane protein YgaP-like transmembrane" evidence="2">
    <location>
        <begin position="1"/>
        <end position="69"/>
    </location>
</feature>
<feature type="transmembrane region" description="Helical" evidence="1">
    <location>
        <begin position="38"/>
        <end position="62"/>
    </location>
</feature>
<gene>
    <name evidence="3" type="ORF">DFP76_10182</name>
</gene>
<keyword evidence="1" id="KW-1133">Transmembrane helix</keyword>
<evidence type="ECO:0000313" key="4">
    <source>
        <dbReference type="Proteomes" id="UP000252086"/>
    </source>
</evidence>
<protein>
    <submittedName>
        <fullName evidence="3">DUF2892 family protein</fullName>
    </submittedName>
</protein>
<evidence type="ECO:0000259" key="2">
    <source>
        <dbReference type="Pfam" id="PF11127"/>
    </source>
</evidence>
<keyword evidence="1" id="KW-0812">Transmembrane</keyword>
<organism evidence="3 4">
    <name type="scientific">Marinomonas aquiplantarum</name>
    <dbReference type="NCBI Taxonomy" id="491951"/>
    <lineage>
        <taxon>Bacteria</taxon>
        <taxon>Pseudomonadati</taxon>
        <taxon>Pseudomonadota</taxon>
        <taxon>Gammaproteobacteria</taxon>
        <taxon>Oceanospirillales</taxon>
        <taxon>Oceanospirillaceae</taxon>
        <taxon>Marinomonas</taxon>
    </lineage>
</organism>
<dbReference type="OrthoDB" id="9804804at2"/>
<keyword evidence="4" id="KW-1185">Reference proteome</keyword>
<dbReference type="EMBL" id="QNRF01000001">
    <property type="protein sequence ID" value="RBO85808.1"/>
    <property type="molecule type" value="Genomic_DNA"/>
</dbReference>
<evidence type="ECO:0000313" key="3">
    <source>
        <dbReference type="EMBL" id="RBO85808.1"/>
    </source>
</evidence>
<reference evidence="3 4" key="1">
    <citation type="submission" date="2018-06" db="EMBL/GenBank/DDBJ databases">
        <title>Genomic Encyclopedia of Type Strains, Phase III (KMG-III): the genomes of soil and plant-associated and newly described type strains.</title>
        <authorList>
            <person name="Whitman W."/>
        </authorList>
    </citation>
    <scope>NUCLEOTIDE SEQUENCE [LARGE SCALE GENOMIC DNA]</scope>
    <source>
        <strain evidence="3 4">CECT 7732</strain>
    </source>
</reference>
<keyword evidence="1" id="KW-0472">Membrane</keyword>
<dbReference type="RefSeq" id="WP_113872716.1">
    <property type="nucleotide sequence ID" value="NZ_QNRF01000001.1"/>
</dbReference>
<dbReference type="InterPro" id="IPR021309">
    <property type="entry name" value="YgaP-like_TM"/>
</dbReference>
<name>A0A366D956_9GAMM</name>